<evidence type="ECO:0008006" key="11">
    <source>
        <dbReference type="Google" id="ProtNLM"/>
    </source>
</evidence>
<comment type="subcellular location">
    <subcellularLocation>
        <location evidence="1">Cell membrane</location>
        <topology evidence="1">Multi-pass membrane protein</topology>
    </subcellularLocation>
</comment>
<sequence>MLTTTLIIISAIVLDWLLGEPKRYHPLVGFGLLANRVESFLYPNELASKRKKLLLGMLAVCVLLIPISLLGAFIASFDSIATMFSIVVLTLCIGHKSLHDHARPIANALLNDDKTQARYLASRIVSRDPATLNIPRATIESVLENGADSVFSALFWFLVGGAPAVICYRLANTLDAMWGYRSPRYLYFGRFAARLDDVLNYIPARLTALSYAIVGNSKTAFQSWKNQAPQWDSPNAGPVMATGAGALQITLGGPAQYDGKWHQRITLGCGDEPKANDIERALQLVRRSVMLWIAVLIMITGLSYA</sequence>
<keyword evidence="4" id="KW-1003">Cell membrane</keyword>
<keyword evidence="6 9" id="KW-0812">Transmembrane</keyword>
<name>A0A0F9QMG9_9ZZZZ</name>
<dbReference type="PANTHER" id="PTHR34308:SF1">
    <property type="entry name" value="COBALAMIN BIOSYNTHESIS PROTEIN CBIB"/>
    <property type="match status" value="1"/>
</dbReference>
<gene>
    <name evidence="10" type="ORF">LCGC14_0700970</name>
</gene>
<dbReference type="PANTHER" id="PTHR34308">
    <property type="entry name" value="COBALAMIN BIOSYNTHESIS PROTEIN CBIB"/>
    <property type="match status" value="1"/>
</dbReference>
<evidence type="ECO:0000256" key="9">
    <source>
        <dbReference type="SAM" id="Phobius"/>
    </source>
</evidence>
<feature type="transmembrane region" description="Helical" evidence="9">
    <location>
        <begin position="284"/>
        <end position="304"/>
    </location>
</feature>
<dbReference type="InterPro" id="IPR004485">
    <property type="entry name" value="Cobalamin_biosynth_CobD/CbiB"/>
</dbReference>
<dbReference type="GO" id="GO:0005886">
    <property type="term" value="C:plasma membrane"/>
    <property type="evidence" value="ECO:0007669"/>
    <property type="project" value="UniProtKB-SubCell"/>
</dbReference>
<evidence type="ECO:0000256" key="6">
    <source>
        <dbReference type="ARBA" id="ARBA00022692"/>
    </source>
</evidence>
<dbReference type="GO" id="GO:0048472">
    <property type="term" value="F:threonine-phosphate decarboxylase activity"/>
    <property type="evidence" value="ECO:0007669"/>
    <property type="project" value="InterPro"/>
</dbReference>
<evidence type="ECO:0000313" key="10">
    <source>
        <dbReference type="EMBL" id="KKN43664.1"/>
    </source>
</evidence>
<keyword evidence="7 9" id="KW-1133">Transmembrane helix</keyword>
<evidence type="ECO:0000256" key="3">
    <source>
        <dbReference type="ARBA" id="ARBA00006263"/>
    </source>
</evidence>
<feature type="transmembrane region" description="Helical" evidence="9">
    <location>
        <begin position="150"/>
        <end position="171"/>
    </location>
</feature>
<keyword evidence="5" id="KW-0169">Cobalamin biosynthesis</keyword>
<evidence type="ECO:0000256" key="7">
    <source>
        <dbReference type="ARBA" id="ARBA00022989"/>
    </source>
</evidence>
<reference evidence="10" key="1">
    <citation type="journal article" date="2015" name="Nature">
        <title>Complex archaea that bridge the gap between prokaryotes and eukaryotes.</title>
        <authorList>
            <person name="Spang A."/>
            <person name="Saw J.H."/>
            <person name="Jorgensen S.L."/>
            <person name="Zaremba-Niedzwiedzka K."/>
            <person name="Martijn J."/>
            <person name="Lind A.E."/>
            <person name="van Eijk R."/>
            <person name="Schleper C."/>
            <person name="Guy L."/>
            <person name="Ettema T.J."/>
        </authorList>
    </citation>
    <scope>NUCLEOTIDE SEQUENCE</scope>
</reference>
<dbReference type="UniPathway" id="UPA00148"/>
<evidence type="ECO:0000256" key="1">
    <source>
        <dbReference type="ARBA" id="ARBA00004651"/>
    </source>
</evidence>
<dbReference type="HAMAP" id="MF_00024">
    <property type="entry name" value="CobD_CbiB"/>
    <property type="match status" value="1"/>
</dbReference>
<keyword evidence="8 9" id="KW-0472">Membrane</keyword>
<dbReference type="AlphaFoldDB" id="A0A0F9QMG9"/>
<comment type="pathway">
    <text evidence="2">Cofactor biosynthesis; adenosylcobalamin biosynthesis.</text>
</comment>
<feature type="transmembrane region" description="Helical" evidence="9">
    <location>
        <begin position="53"/>
        <end position="73"/>
    </location>
</feature>
<dbReference type="GO" id="GO:0009236">
    <property type="term" value="P:cobalamin biosynthetic process"/>
    <property type="evidence" value="ECO:0007669"/>
    <property type="project" value="UniProtKB-UniPathway"/>
</dbReference>
<evidence type="ECO:0000256" key="5">
    <source>
        <dbReference type="ARBA" id="ARBA00022573"/>
    </source>
</evidence>
<evidence type="ECO:0000256" key="8">
    <source>
        <dbReference type="ARBA" id="ARBA00023136"/>
    </source>
</evidence>
<organism evidence="10">
    <name type="scientific">marine sediment metagenome</name>
    <dbReference type="NCBI Taxonomy" id="412755"/>
    <lineage>
        <taxon>unclassified sequences</taxon>
        <taxon>metagenomes</taxon>
        <taxon>ecological metagenomes</taxon>
    </lineage>
</organism>
<evidence type="ECO:0000256" key="4">
    <source>
        <dbReference type="ARBA" id="ARBA00022475"/>
    </source>
</evidence>
<comment type="caution">
    <text evidence="10">The sequence shown here is derived from an EMBL/GenBank/DDBJ whole genome shotgun (WGS) entry which is preliminary data.</text>
</comment>
<dbReference type="NCBIfam" id="TIGR00380">
    <property type="entry name" value="cobal_cbiB"/>
    <property type="match status" value="1"/>
</dbReference>
<accession>A0A0F9QMG9</accession>
<comment type="similarity">
    <text evidence="3">Belongs to the CobD/CbiB family.</text>
</comment>
<evidence type="ECO:0000256" key="2">
    <source>
        <dbReference type="ARBA" id="ARBA00004953"/>
    </source>
</evidence>
<dbReference type="Pfam" id="PF03186">
    <property type="entry name" value="CobD_Cbib"/>
    <property type="match status" value="1"/>
</dbReference>
<dbReference type="EMBL" id="LAZR01001497">
    <property type="protein sequence ID" value="KKN43664.1"/>
    <property type="molecule type" value="Genomic_DNA"/>
</dbReference>
<proteinExistence type="inferred from homology"/>
<protein>
    <recommendedName>
        <fullName evidence="11">Cobalamin biosynthesis protein CobD</fullName>
    </recommendedName>
</protein>